<name>A0A8T0QAY9_PANVG</name>
<sequence length="135" mass="15321">MHVWPAAQVGTRDRLAIGSRVSRSPIKWQGFARALCRPRAAQDAAPVRGHGRIRNPRSEVLNLLCIVLFAISYRAVRRGICVRVAGWVPRGRRVPDELFRQVVYRRDLFSFQSPFTNRIGTGSDDHSRCVARTEP</sequence>
<keyword evidence="2" id="KW-1185">Reference proteome</keyword>
<reference evidence="1" key="1">
    <citation type="submission" date="2020-05" db="EMBL/GenBank/DDBJ databases">
        <title>WGS assembly of Panicum virgatum.</title>
        <authorList>
            <person name="Lovell J.T."/>
            <person name="Jenkins J."/>
            <person name="Shu S."/>
            <person name="Juenger T.E."/>
            <person name="Schmutz J."/>
        </authorList>
    </citation>
    <scope>NUCLEOTIDE SEQUENCE</scope>
    <source>
        <strain evidence="1">AP13</strain>
    </source>
</reference>
<comment type="caution">
    <text evidence="1">The sequence shown here is derived from an EMBL/GenBank/DDBJ whole genome shotgun (WGS) entry which is preliminary data.</text>
</comment>
<dbReference type="Proteomes" id="UP000823388">
    <property type="component" value="Chromosome 7K"/>
</dbReference>
<dbReference type="AlphaFoldDB" id="A0A8T0QAY9"/>
<protein>
    <submittedName>
        <fullName evidence="1">Uncharacterized protein</fullName>
    </submittedName>
</protein>
<evidence type="ECO:0000313" key="2">
    <source>
        <dbReference type="Proteomes" id="UP000823388"/>
    </source>
</evidence>
<proteinExistence type="predicted"/>
<organism evidence="1 2">
    <name type="scientific">Panicum virgatum</name>
    <name type="common">Blackwell switchgrass</name>
    <dbReference type="NCBI Taxonomy" id="38727"/>
    <lineage>
        <taxon>Eukaryota</taxon>
        <taxon>Viridiplantae</taxon>
        <taxon>Streptophyta</taxon>
        <taxon>Embryophyta</taxon>
        <taxon>Tracheophyta</taxon>
        <taxon>Spermatophyta</taxon>
        <taxon>Magnoliopsida</taxon>
        <taxon>Liliopsida</taxon>
        <taxon>Poales</taxon>
        <taxon>Poaceae</taxon>
        <taxon>PACMAD clade</taxon>
        <taxon>Panicoideae</taxon>
        <taxon>Panicodae</taxon>
        <taxon>Paniceae</taxon>
        <taxon>Panicinae</taxon>
        <taxon>Panicum</taxon>
        <taxon>Panicum sect. Hiantes</taxon>
    </lineage>
</organism>
<evidence type="ECO:0000313" key="1">
    <source>
        <dbReference type="EMBL" id="KAG2572031.1"/>
    </source>
</evidence>
<gene>
    <name evidence="1" type="ORF">PVAP13_7KG142700</name>
</gene>
<accession>A0A8T0QAY9</accession>
<dbReference type="EMBL" id="CM029049">
    <property type="protein sequence ID" value="KAG2572031.1"/>
    <property type="molecule type" value="Genomic_DNA"/>
</dbReference>